<gene>
    <name evidence="1" type="ORF">FJ651_02245</name>
</gene>
<keyword evidence="2" id="KW-1185">Reference proteome</keyword>
<dbReference type="EMBL" id="VHIQ01000001">
    <property type="protein sequence ID" value="TPV35757.1"/>
    <property type="molecule type" value="Genomic_DNA"/>
</dbReference>
<dbReference type="Proteomes" id="UP000317332">
    <property type="component" value="Unassembled WGS sequence"/>
</dbReference>
<reference evidence="1 2" key="1">
    <citation type="submission" date="2019-06" db="EMBL/GenBank/DDBJ databases">
        <title>Flavobacteriaceae Paucihalobacterium erythroidium CWB-1, complete genome.</title>
        <authorList>
            <person name="Wu S."/>
        </authorList>
    </citation>
    <scope>NUCLEOTIDE SEQUENCE [LARGE SCALE GENOMIC DNA]</scope>
    <source>
        <strain evidence="1 2">CWB-1</strain>
    </source>
</reference>
<dbReference type="OrthoDB" id="288532at2"/>
<evidence type="ECO:0008006" key="3">
    <source>
        <dbReference type="Google" id="ProtNLM"/>
    </source>
</evidence>
<dbReference type="RefSeq" id="WP_140988766.1">
    <property type="nucleotide sequence ID" value="NZ_VHIQ01000001.1"/>
</dbReference>
<evidence type="ECO:0000313" key="2">
    <source>
        <dbReference type="Proteomes" id="UP000317332"/>
    </source>
</evidence>
<comment type="caution">
    <text evidence="1">The sequence shown here is derived from an EMBL/GenBank/DDBJ whole genome shotgun (WGS) entry which is preliminary data.</text>
</comment>
<sequence length="230" mass="27706">MISHKHKCIFIHISKCAGTSIEKAFGINTSSYLHADHDQLFGWDENLKLHLQHATPQQLIDLNLISKDQWSTYYKFIVYRNSWDKLLSDYFWTGRSYKIEDSFKNYLKRKGKFSNILNNTQNHLYCGNHLALQKDYFYLNGQKIVYDAEINFDSLQIGLNRVIEDLNLNSDFFNVMANVNPIKKNHYSYYYNWKTRNLVSRIYKEDIDFFRFKFEYKNIILKYFNKYAIK</sequence>
<dbReference type="GO" id="GO:0008146">
    <property type="term" value="F:sulfotransferase activity"/>
    <property type="evidence" value="ECO:0007669"/>
    <property type="project" value="InterPro"/>
</dbReference>
<name>A0A506PR51_9FLAO</name>
<proteinExistence type="predicted"/>
<accession>A0A506PR51</accession>
<dbReference type="InterPro" id="IPR005331">
    <property type="entry name" value="Sulfotransferase"/>
</dbReference>
<protein>
    <recommendedName>
        <fullName evidence="3">Sulfotransferase family protein</fullName>
    </recommendedName>
</protein>
<organism evidence="1 2">
    <name type="scientific">Paucihalobacter ruber</name>
    <dbReference type="NCBI Taxonomy" id="2567861"/>
    <lineage>
        <taxon>Bacteria</taxon>
        <taxon>Pseudomonadati</taxon>
        <taxon>Bacteroidota</taxon>
        <taxon>Flavobacteriia</taxon>
        <taxon>Flavobacteriales</taxon>
        <taxon>Flavobacteriaceae</taxon>
        <taxon>Paucihalobacter</taxon>
    </lineage>
</organism>
<dbReference type="AlphaFoldDB" id="A0A506PR51"/>
<evidence type="ECO:0000313" key="1">
    <source>
        <dbReference type="EMBL" id="TPV35757.1"/>
    </source>
</evidence>
<dbReference type="GO" id="GO:0016020">
    <property type="term" value="C:membrane"/>
    <property type="evidence" value="ECO:0007669"/>
    <property type="project" value="InterPro"/>
</dbReference>
<dbReference type="Pfam" id="PF03567">
    <property type="entry name" value="Sulfotransfer_2"/>
    <property type="match status" value="1"/>
</dbReference>